<accession>A0A3D8IF22</accession>
<comment type="caution">
    <text evidence="1">The sequence shown here is derived from an EMBL/GenBank/DDBJ whole genome shotgun (WGS) entry which is preliminary data.</text>
</comment>
<evidence type="ECO:0000313" key="2">
    <source>
        <dbReference type="Proteomes" id="UP000256650"/>
    </source>
</evidence>
<reference evidence="1 2" key="1">
    <citation type="submission" date="2018-04" db="EMBL/GenBank/DDBJ databases">
        <title>Novel Campyloabacter and Helicobacter Species and Strains.</title>
        <authorList>
            <person name="Mannion A.J."/>
            <person name="Shen Z."/>
            <person name="Fox J.G."/>
        </authorList>
    </citation>
    <scope>NUCLEOTIDE SEQUENCE [LARGE SCALE GENOMIC DNA]</scope>
    <source>
        <strain evidence="1 2">MIT 99-5101</strain>
    </source>
</reference>
<dbReference type="OrthoDB" id="5329971at2"/>
<dbReference type="GeneID" id="82535162"/>
<proteinExistence type="predicted"/>
<protein>
    <submittedName>
        <fullName evidence="1">Uncharacterized protein</fullName>
    </submittedName>
</protein>
<gene>
    <name evidence="1" type="ORF">CQA43_02540</name>
</gene>
<name>A0A3D8IF22_9HELI</name>
<sequence length="170" mass="19726">MKSNINYYLDELESRIQSHQIMPFVPNRVYFQDLIERSREQKFYSISQQIQNQLPHHNKLTGATLRFQSHLAYKLGNAMILNSKSLWGMIRLPYVLSYIKESHRIEQQQYQERIKKNPKLKLPPLESYADYKEAIQIKNYTSYKLGEGLIAANRAGGGGNIALFAQSLCG</sequence>
<dbReference type="Proteomes" id="UP000256650">
    <property type="component" value="Unassembled WGS sequence"/>
</dbReference>
<dbReference type="EMBL" id="NXLS01000002">
    <property type="protein sequence ID" value="RDU63720.1"/>
    <property type="molecule type" value="Genomic_DNA"/>
</dbReference>
<organism evidence="1 2">
    <name type="scientific">Helicobacter ganmani</name>
    <dbReference type="NCBI Taxonomy" id="60246"/>
    <lineage>
        <taxon>Bacteria</taxon>
        <taxon>Pseudomonadati</taxon>
        <taxon>Campylobacterota</taxon>
        <taxon>Epsilonproteobacteria</taxon>
        <taxon>Campylobacterales</taxon>
        <taxon>Helicobacteraceae</taxon>
        <taxon>Helicobacter</taxon>
    </lineage>
</organism>
<keyword evidence="2" id="KW-1185">Reference proteome</keyword>
<evidence type="ECO:0000313" key="1">
    <source>
        <dbReference type="EMBL" id="RDU63720.1"/>
    </source>
</evidence>
<dbReference type="RefSeq" id="WP_115551051.1">
    <property type="nucleotide sequence ID" value="NZ_CAQNTT010000002.1"/>
</dbReference>
<dbReference type="AlphaFoldDB" id="A0A3D8IF22"/>